<reference evidence="1" key="1">
    <citation type="submission" date="2023-07" db="EMBL/GenBank/DDBJ databases">
        <authorList>
            <consortium name="AG Swart"/>
            <person name="Singh M."/>
            <person name="Singh A."/>
            <person name="Seah K."/>
            <person name="Emmerich C."/>
        </authorList>
    </citation>
    <scope>NUCLEOTIDE SEQUENCE</scope>
    <source>
        <strain evidence="1">DP1</strain>
    </source>
</reference>
<dbReference type="Proteomes" id="UP001295684">
    <property type="component" value="Unassembled WGS sequence"/>
</dbReference>
<evidence type="ECO:0000313" key="1">
    <source>
        <dbReference type="EMBL" id="CAI2378286.1"/>
    </source>
</evidence>
<sequence>MSQAGVLSGLGLKMGCLGYLGDLVDFRGGMYRVGDGCCRGYWESALYYGGDRVMKWGSCDLASIAILREIFRLSLCFISCKPNAVFFTGKI</sequence>
<gene>
    <name evidence="1" type="ORF">ECRASSUSDP1_LOCUS19681</name>
</gene>
<dbReference type="AlphaFoldDB" id="A0AAD1XTG0"/>
<name>A0AAD1XTG0_EUPCR</name>
<evidence type="ECO:0000313" key="2">
    <source>
        <dbReference type="Proteomes" id="UP001295684"/>
    </source>
</evidence>
<accession>A0AAD1XTG0</accession>
<proteinExistence type="predicted"/>
<keyword evidence="2" id="KW-1185">Reference proteome</keyword>
<organism evidence="1 2">
    <name type="scientific">Euplotes crassus</name>
    <dbReference type="NCBI Taxonomy" id="5936"/>
    <lineage>
        <taxon>Eukaryota</taxon>
        <taxon>Sar</taxon>
        <taxon>Alveolata</taxon>
        <taxon>Ciliophora</taxon>
        <taxon>Intramacronucleata</taxon>
        <taxon>Spirotrichea</taxon>
        <taxon>Hypotrichia</taxon>
        <taxon>Euplotida</taxon>
        <taxon>Euplotidae</taxon>
        <taxon>Moneuplotes</taxon>
    </lineage>
</organism>
<protein>
    <submittedName>
        <fullName evidence="1">Uncharacterized protein</fullName>
    </submittedName>
</protein>
<dbReference type="EMBL" id="CAMPGE010019993">
    <property type="protein sequence ID" value="CAI2378286.1"/>
    <property type="molecule type" value="Genomic_DNA"/>
</dbReference>
<comment type="caution">
    <text evidence="1">The sequence shown here is derived from an EMBL/GenBank/DDBJ whole genome shotgun (WGS) entry which is preliminary data.</text>
</comment>